<dbReference type="HOGENOM" id="CLU_000288_34_13_1"/>
<dbReference type="AlphaFoldDB" id="A0A0D1WFX8"/>
<gene>
    <name evidence="4" type="ORF">PV11_03206</name>
</gene>
<proteinExistence type="predicted"/>
<dbReference type="InterPro" id="IPR027417">
    <property type="entry name" value="P-loop_NTPase"/>
</dbReference>
<dbReference type="SUPFAM" id="SSF52540">
    <property type="entry name" value="P-loop containing nucleoside triphosphate hydrolases"/>
    <property type="match status" value="1"/>
</dbReference>
<dbReference type="Proteomes" id="UP000053599">
    <property type="component" value="Unassembled WGS sequence"/>
</dbReference>
<dbReference type="PANTHER" id="PTHR46082">
    <property type="entry name" value="ATP/GTP-BINDING PROTEIN-RELATED"/>
    <property type="match status" value="1"/>
</dbReference>
<accession>A0A0D1WFX8</accession>
<organism evidence="4 5">
    <name type="scientific">Exophiala sideris</name>
    <dbReference type="NCBI Taxonomy" id="1016849"/>
    <lineage>
        <taxon>Eukaryota</taxon>
        <taxon>Fungi</taxon>
        <taxon>Dikarya</taxon>
        <taxon>Ascomycota</taxon>
        <taxon>Pezizomycotina</taxon>
        <taxon>Eurotiomycetes</taxon>
        <taxon>Chaetothyriomycetidae</taxon>
        <taxon>Chaetothyriales</taxon>
        <taxon>Herpotrichiellaceae</taxon>
        <taxon>Exophiala</taxon>
    </lineage>
</organism>
<dbReference type="GO" id="GO:0003824">
    <property type="term" value="F:catalytic activity"/>
    <property type="evidence" value="ECO:0007669"/>
    <property type="project" value="InterPro"/>
</dbReference>
<dbReference type="EMBL" id="KN846951">
    <property type="protein sequence ID" value="KIV87675.1"/>
    <property type="molecule type" value="Genomic_DNA"/>
</dbReference>
<dbReference type="Gene3D" id="3.40.50.300">
    <property type="entry name" value="P-loop containing nucleotide triphosphate hydrolases"/>
    <property type="match status" value="1"/>
</dbReference>
<dbReference type="InterPro" id="IPR053137">
    <property type="entry name" value="NLR-like"/>
</dbReference>
<dbReference type="SUPFAM" id="SSF53167">
    <property type="entry name" value="Purine and uridine phosphorylases"/>
    <property type="match status" value="1"/>
</dbReference>
<dbReference type="GO" id="GO:0009116">
    <property type="term" value="P:nucleoside metabolic process"/>
    <property type="evidence" value="ECO:0007669"/>
    <property type="project" value="InterPro"/>
</dbReference>
<sequence length="880" mass="99311">MSGPTRSAGPASLTCLDYTVACICPLGVELAPVEAMLDEVHPNVDLRRKSYAPRASSVENAYTLGRIGGYNVVIAAMPRTGNNVAATVTTMLHNDFPFIRYAFLVGIGGGVPGIGGVDDVRLGDIVVGLSAGTAGAVIQCDLGKRLHNSDFQSTGLVQRPPDNLCAQIERLKALHHREGSKVPHLLDQMLHKYPLMVAKYTSPGSANDCLFKASYPHAGTSTCERCSPSELVVRSVRASSDPVIHYGRVGSSNAVIKDGVTRDSLKQRFGLICVDMEAAGLMDAFPGLVIRGICDYADSHKNKQWQPYAAAVAAAYLKELLLILPSNEIAKETGEFPQVENNHREEGMSFLMVTWDLLRRAANDYTQRLGSMTEFVMAVDMLTTTEVIWSQLSFSRMDDRYEGISDTYGDTFRWILHDDRGSNNGLHGEQPQELHGSHQKTREKFVSWLREGSGIFWVSGKAGSGKSTLMKLIRQDKETEEHLRYWARDTPFFIGHFYFHDRGDNLEKSEEGLMRSVLYQLLTHHPHLTKEAFGFLWDRMRRLCQALLSEDATRSQQLTPEPGFAKSELLTAFASVLEKTVGRIRLCLFIDGLDEYQGHDRDIITLMGQILTKFPAKSDWHKLCVSSRPHAAFEEAYSVRPSLRMQDLTYNDIYHYVHSQLRPSERRVGLMGQHNLGRFNVLVARVVQQAQGVFLWVRLAVASLLDGLEQSDWIHELEERVNALPPELESFYERMVRMIAKKYRPQAARIFQILLGGHLDKPVILSFLENSDQGLRSFQDEDYTFEALNQRCCQMELRLKYRFGGLIEIYSSPLDWTKSRAEFFHQTVREYFQRPDPWRILAEGCLPPGNVPPPARAMALDYDLYNYFLKRARKSALLLT</sequence>
<feature type="domain" description="Nephrocystin 3-like N-terminal" evidence="2">
    <location>
        <begin position="442"/>
        <end position="628"/>
    </location>
</feature>
<dbReference type="STRING" id="1016849.A0A0D1WFX8"/>
<protein>
    <recommendedName>
        <fullName evidence="6">Nucleoside phosphorylase domain-containing protein</fullName>
    </recommendedName>
</protein>
<name>A0A0D1WFX8_9EURO</name>
<dbReference type="InterPro" id="IPR035994">
    <property type="entry name" value="Nucleoside_phosphorylase_sf"/>
</dbReference>
<dbReference type="Pfam" id="PF25053">
    <property type="entry name" value="DUF7791"/>
    <property type="match status" value="1"/>
</dbReference>
<dbReference type="PANTHER" id="PTHR46082:SF11">
    <property type="entry name" value="AAA+ ATPASE DOMAIN-CONTAINING PROTEIN-RELATED"/>
    <property type="match status" value="1"/>
</dbReference>
<dbReference type="OrthoDB" id="443402at2759"/>
<keyword evidence="1" id="KW-0677">Repeat</keyword>
<evidence type="ECO:0000259" key="3">
    <source>
        <dbReference type="Pfam" id="PF25053"/>
    </source>
</evidence>
<evidence type="ECO:0000313" key="4">
    <source>
        <dbReference type="EMBL" id="KIV87675.1"/>
    </source>
</evidence>
<evidence type="ECO:0008006" key="6">
    <source>
        <dbReference type="Google" id="ProtNLM"/>
    </source>
</evidence>
<evidence type="ECO:0000313" key="5">
    <source>
        <dbReference type="Proteomes" id="UP000053599"/>
    </source>
</evidence>
<dbReference type="Pfam" id="PF24883">
    <property type="entry name" value="NPHP3_N"/>
    <property type="match status" value="1"/>
</dbReference>
<dbReference type="InterPro" id="IPR056693">
    <property type="entry name" value="DUF7791"/>
</dbReference>
<feature type="domain" description="DUF7791" evidence="3">
    <location>
        <begin position="739"/>
        <end position="843"/>
    </location>
</feature>
<reference evidence="4 5" key="1">
    <citation type="submission" date="2015-01" db="EMBL/GenBank/DDBJ databases">
        <title>The Genome Sequence of Exophiala sideris CBS121828.</title>
        <authorList>
            <consortium name="The Broad Institute Genomics Platform"/>
            <person name="Cuomo C."/>
            <person name="de Hoog S."/>
            <person name="Gorbushina A."/>
            <person name="Stielow B."/>
            <person name="Teixiera M."/>
            <person name="Abouelleil A."/>
            <person name="Chapman S.B."/>
            <person name="Priest M."/>
            <person name="Young S.K."/>
            <person name="Wortman J."/>
            <person name="Nusbaum C."/>
            <person name="Birren B."/>
        </authorList>
    </citation>
    <scope>NUCLEOTIDE SEQUENCE [LARGE SCALE GENOMIC DNA]</scope>
    <source>
        <strain evidence="4 5">CBS 121828</strain>
    </source>
</reference>
<evidence type="ECO:0000256" key="1">
    <source>
        <dbReference type="ARBA" id="ARBA00022737"/>
    </source>
</evidence>
<dbReference type="Gene3D" id="3.40.50.1580">
    <property type="entry name" value="Nucleoside phosphorylase domain"/>
    <property type="match status" value="1"/>
</dbReference>
<evidence type="ECO:0000259" key="2">
    <source>
        <dbReference type="Pfam" id="PF24883"/>
    </source>
</evidence>
<dbReference type="InterPro" id="IPR056884">
    <property type="entry name" value="NPHP3-like_N"/>
</dbReference>